<dbReference type="Pfam" id="PF01494">
    <property type="entry name" value="FAD_binding_3"/>
    <property type="match status" value="2"/>
</dbReference>
<dbReference type="InterPro" id="IPR050493">
    <property type="entry name" value="FAD-dep_Monooxygenase_BioMet"/>
</dbReference>
<reference evidence="5 6" key="1">
    <citation type="submission" date="2019-03" db="EMBL/GenBank/DDBJ databases">
        <title>Three New Species of Nocardioides, Nocardioides euryhalodurans sp. nov., Nocardioides seonyuensis sp. nov. and Nocardioides eburneoflavus sp. nov. Iolated from Soil.</title>
        <authorList>
            <person name="Roh S.G."/>
            <person name="Lee C."/>
            <person name="Kim M.-K."/>
            <person name="Kim S.B."/>
        </authorList>
    </citation>
    <scope>NUCLEOTIDE SEQUENCE [LARGE SCALE GENOMIC DNA]</scope>
    <source>
        <strain evidence="5 6">MMS17-SY207-3</strain>
    </source>
</reference>
<feature type="region of interest" description="Disordered" evidence="3">
    <location>
        <begin position="355"/>
        <end position="387"/>
    </location>
</feature>
<keyword evidence="2 5" id="KW-0503">Monooxygenase</keyword>
<dbReference type="Proteomes" id="UP000294853">
    <property type="component" value="Chromosome"/>
</dbReference>
<evidence type="ECO:0000313" key="5">
    <source>
        <dbReference type="EMBL" id="QBX55499.1"/>
    </source>
</evidence>
<evidence type="ECO:0000256" key="1">
    <source>
        <dbReference type="ARBA" id="ARBA00023002"/>
    </source>
</evidence>
<gene>
    <name evidence="5" type="ORF">EXE58_08570</name>
</gene>
<sequence>MDPLTRRPATVVGGGIGGLATALALQRTGWEVTVRERRTSLDRGGAGLVLWPNALRCLDLLGVGDAVRQAGTALDGVAIRRPDGRPVSSLVTEPGARRPLAILRADLVDALAGALEPSVLTLDATVSDIESLPGDLVVGADGLRSTVRRALGVAVEPASRGYTVWRAVVPPGVGPLADPRELCETWGAGVRVGTVPLGGRGTYLYASAPLSAAGPARTAETELAWLRRRFADWHAPVPALLRAIEPSTLLRHDVADLPPGRVPLHRGRYSLVGDAGHAMEPNLGQGAGLALEDAVVLAHALTVEPSVAGALSTYDDHRAPRVASLARQSRRIGQLSRLTQPHLVALRDAAMRMTPDRATRRASAAAHDWRPPATPHVHTHPTAQEPA</sequence>
<dbReference type="InterPro" id="IPR036188">
    <property type="entry name" value="FAD/NAD-bd_sf"/>
</dbReference>
<dbReference type="PANTHER" id="PTHR13789">
    <property type="entry name" value="MONOOXYGENASE"/>
    <property type="match status" value="1"/>
</dbReference>
<dbReference type="SUPFAM" id="SSF51905">
    <property type="entry name" value="FAD/NAD(P)-binding domain"/>
    <property type="match status" value="1"/>
</dbReference>
<dbReference type="AlphaFoldDB" id="A0A4P7IE57"/>
<dbReference type="OrthoDB" id="9782160at2"/>
<evidence type="ECO:0000313" key="6">
    <source>
        <dbReference type="Proteomes" id="UP000294853"/>
    </source>
</evidence>
<evidence type="ECO:0000256" key="2">
    <source>
        <dbReference type="ARBA" id="ARBA00023033"/>
    </source>
</evidence>
<dbReference type="EMBL" id="CP038436">
    <property type="protein sequence ID" value="QBX55499.1"/>
    <property type="molecule type" value="Genomic_DNA"/>
</dbReference>
<feature type="domain" description="FAD-binding" evidence="4">
    <location>
        <begin position="9"/>
        <end position="90"/>
    </location>
</feature>
<dbReference type="KEGG" id="nsn:EXE58_08570"/>
<keyword evidence="6" id="KW-1185">Reference proteome</keyword>
<accession>A0A4P7IE57</accession>
<dbReference type="InterPro" id="IPR002938">
    <property type="entry name" value="FAD-bd"/>
</dbReference>
<evidence type="ECO:0000256" key="3">
    <source>
        <dbReference type="SAM" id="MobiDB-lite"/>
    </source>
</evidence>
<keyword evidence="1" id="KW-0560">Oxidoreductase</keyword>
<dbReference type="GO" id="GO:0004497">
    <property type="term" value="F:monooxygenase activity"/>
    <property type="evidence" value="ECO:0007669"/>
    <property type="project" value="UniProtKB-KW"/>
</dbReference>
<dbReference type="PANTHER" id="PTHR13789:SF309">
    <property type="entry name" value="PUTATIVE (AFU_ORTHOLOGUE AFUA_6G14510)-RELATED"/>
    <property type="match status" value="1"/>
</dbReference>
<organism evidence="5 6">
    <name type="scientific">Nocardioides seonyuensis</name>
    <dbReference type="NCBI Taxonomy" id="2518371"/>
    <lineage>
        <taxon>Bacteria</taxon>
        <taxon>Bacillati</taxon>
        <taxon>Actinomycetota</taxon>
        <taxon>Actinomycetes</taxon>
        <taxon>Propionibacteriales</taxon>
        <taxon>Nocardioidaceae</taxon>
        <taxon>Nocardioides</taxon>
    </lineage>
</organism>
<name>A0A4P7IE57_9ACTN</name>
<evidence type="ECO:0000259" key="4">
    <source>
        <dbReference type="Pfam" id="PF01494"/>
    </source>
</evidence>
<dbReference type="RefSeq" id="WP_135267490.1">
    <property type="nucleotide sequence ID" value="NZ_CP038436.1"/>
</dbReference>
<dbReference type="Gene3D" id="3.50.50.60">
    <property type="entry name" value="FAD/NAD(P)-binding domain"/>
    <property type="match status" value="1"/>
</dbReference>
<feature type="domain" description="FAD-binding" evidence="4">
    <location>
        <begin position="130"/>
        <end position="328"/>
    </location>
</feature>
<proteinExistence type="predicted"/>
<dbReference type="PRINTS" id="PR00420">
    <property type="entry name" value="RNGMNOXGNASE"/>
</dbReference>
<dbReference type="GO" id="GO:0071949">
    <property type="term" value="F:FAD binding"/>
    <property type="evidence" value="ECO:0007669"/>
    <property type="project" value="InterPro"/>
</dbReference>
<protein>
    <submittedName>
        <fullName evidence="5">Monooxygenase</fullName>
    </submittedName>
</protein>